<name>A0ABN8QWW3_9CNID</name>
<keyword evidence="3" id="KW-1185">Reference proteome</keyword>
<dbReference type="Proteomes" id="UP001159405">
    <property type="component" value="Unassembled WGS sequence"/>
</dbReference>
<evidence type="ECO:0000256" key="1">
    <source>
        <dbReference type="SAM" id="MobiDB-lite"/>
    </source>
</evidence>
<proteinExistence type="predicted"/>
<accession>A0ABN8QWW3</accession>
<evidence type="ECO:0000313" key="2">
    <source>
        <dbReference type="EMBL" id="CAH3169559.1"/>
    </source>
</evidence>
<organism evidence="2 3">
    <name type="scientific">Porites lobata</name>
    <dbReference type="NCBI Taxonomy" id="104759"/>
    <lineage>
        <taxon>Eukaryota</taxon>
        <taxon>Metazoa</taxon>
        <taxon>Cnidaria</taxon>
        <taxon>Anthozoa</taxon>
        <taxon>Hexacorallia</taxon>
        <taxon>Scleractinia</taxon>
        <taxon>Fungiina</taxon>
        <taxon>Poritidae</taxon>
        <taxon>Porites</taxon>
    </lineage>
</organism>
<reference evidence="2 3" key="1">
    <citation type="submission" date="2022-05" db="EMBL/GenBank/DDBJ databases">
        <authorList>
            <consortium name="Genoscope - CEA"/>
            <person name="William W."/>
        </authorList>
    </citation>
    <scope>NUCLEOTIDE SEQUENCE [LARGE SCALE GENOMIC DNA]</scope>
</reference>
<comment type="caution">
    <text evidence="2">The sequence shown here is derived from an EMBL/GenBank/DDBJ whole genome shotgun (WGS) entry which is preliminary data.</text>
</comment>
<feature type="non-terminal residue" evidence="2">
    <location>
        <position position="1"/>
    </location>
</feature>
<feature type="compositionally biased region" description="Basic and acidic residues" evidence="1">
    <location>
        <begin position="12"/>
        <end position="32"/>
    </location>
</feature>
<evidence type="ECO:0000313" key="3">
    <source>
        <dbReference type="Proteomes" id="UP001159405"/>
    </source>
</evidence>
<feature type="region of interest" description="Disordered" evidence="1">
    <location>
        <begin position="1"/>
        <end position="34"/>
    </location>
</feature>
<dbReference type="EMBL" id="CALNXK010000151">
    <property type="protein sequence ID" value="CAH3169559.1"/>
    <property type="molecule type" value="Genomic_DNA"/>
</dbReference>
<protein>
    <submittedName>
        <fullName evidence="2">Uncharacterized protein</fullName>
    </submittedName>
</protein>
<sequence>EDSLTKLAQQEVRSERSKELEHRAERIKETAPRKTQRALDLATEKESSAWLTVLPLQDLGFNLNKREFRYAVKLRYDWPVEDIPSTCACGEAFTVDHSMICKLGDIFGEHLNRGYNKAQDARLDIHARGFWERHRSAFFDVRVCHPNAVSYRDLEPQQIYLLDIEHGTFTPLVFTTTGGMGKECLKYHSRLAQLIAIKKGEQYAKTISWIRTRTSFALLRSALVCLRGSRTRIVPCDIKNVDIDVEVVEGAIKSDY</sequence>
<gene>
    <name evidence="2" type="ORF">PLOB_00010269</name>
</gene>